<dbReference type="PANTHER" id="PTHR34396">
    <property type="entry name" value="OS03G0264950 PROTEIN-RELATED"/>
    <property type="match status" value="1"/>
</dbReference>
<feature type="region of interest" description="Disordered" evidence="5">
    <location>
        <begin position="22"/>
        <end position="104"/>
    </location>
</feature>
<dbReference type="PANTHER" id="PTHR34396:SF25">
    <property type="entry name" value="BOUNDARY ELEMENT ASSOCIATED FACTOR"/>
    <property type="match status" value="1"/>
</dbReference>
<evidence type="ECO:0000256" key="3">
    <source>
        <dbReference type="ARBA" id="ARBA00022833"/>
    </source>
</evidence>
<dbReference type="SUPFAM" id="SSF57667">
    <property type="entry name" value="beta-beta-alpha zinc fingers"/>
    <property type="match status" value="1"/>
</dbReference>
<keyword evidence="8" id="KW-1185">Reference proteome</keyword>
<dbReference type="InterPro" id="IPR036236">
    <property type="entry name" value="Znf_C2H2_sf"/>
</dbReference>
<sequence>MFKLSSIEMVLKPRLRAASLVLRSKNPNSKTEPISSESSCSMSSVQVFTANNDSTANDPSQTQTQTGDPDSTANTPDSAAPDSAGTTSATPIIVAPDKTDSKVSNSKAKATSDVWNYFEKRKVKNDIKAKCVFCGKEYLANSKNGTSTLWTHFNSCPKNTEKAKNKKQKTLAFQKGNENMDALLNVKFDPEGRWGVPPVNSPSPL</sequence>
<dbReference type="EMBL" id="JAUIZM010000005">
    <property type="protein sequence ID" value="KAK1382436.1"/>
    <property type="molecule type" value="Genomic_DNA"/>
</dbReference>
<evidence type="ECO:0000256" key="4">
    <source>
        <dbReference type="PROSITE-ProRule" id="PRU00027"/>
    </source>
</evidence>
<evidence type="ECO:0000256" key="5">
    <source>
        <dbReference type="SAM" id="MobiDB-lite"/>
    </source>
</evidence>
<feature type="domain" description="BED-type" evidence="6">
    <location>
        <begin position="109"/>
        <end position="163"/>
    </location>
</feature>
<dbReference type="GO" id="GO:0005634">
    <property type="term" value="C:nucleus"/>
    <property type="evidence" value="ECO:0007669"/>
    <property type="project" value="TreeGrafter"/>
</dbReference>
<accession>A0AAD8ICB7</accession>
<dbReference type="AlphaFoldDB" id="A0AAD8ICB7"/>
<dbReference type="InterPro" id="IPR053031">
    <property type="entry name" value="Cuticle_assoc_protein"/>
</dbReference>
<organism evidence="7 8">
    <name type="scientific">Heracleum sosnowskyi</name>
    <dbReference type="NCBI Taxonomy" id="360622"/>
    <lineage>
        <taxon>Eukaryota</taxon>
        <taxon>Viridiplantae</taxon>
        <taxon>Streptophyta</taxon>
        <taxon>Embryophyta</taxon>
        <taxon>Tracheophyta</taxon>
        <taxon>Spermatophyta</taxon>
        <taxon>Magnoliopsida</taxon>
        <taxon>eudicotyledons</taxon>
        <taxon>Gunneridae</taxon>
        <taxon>Pentapetalae</taxon>
        <taxon>asterids</taxon>
        <taxon>campanulids</taxon>
        <taxon>Apiales</taxon>
        <taxon>Apiaceae</taxon>
        <taxon>Apioideae</taxon>
        <taxon>apioid superclade</taxon>
        <taxon>Tordylieae</taxon>
        <taxon>Tordyliinae</taxon>
        <taxon>Heracleum</taxon>
    </lineage>
</organism>
<evidence type="ECO:0000256" key="1">
    <source>
        <dbReference type="ARBA" id="ARBA00022723"/>
    </source>
</evidence>
<gene>
    <name evidence="7" type="ORF">POM88_020171</name>
</gene>
<dbReference type="PROSITE" id="PS50808">
    <property type="entry name" value="ZF_BED"/>
    <property type="match status" value="1"/>
</dbReference>
<protein>
    <recommendedName>
        <fullName evidence="6">BED-type domain-containing protein</fullName>
    </recommendedName>
</protein>
<proteinExistence type="predicted"/>
<evidence type="ECO:0000256" key="2">
    <source>
        <dbReference type="ARBA" id="ARBA00022771"/>
    </source>
</evidence>
<comment type="caution">
    <text evidence="7">The sequence shown here is derived from an EMBL/GenBank/DDBJ whole genome shotgun (WGS) entry which is preliminary data.</text>
</comment>
<evidence type="ECO:0000313" key="8">
    <source>
        <dbReference type="Proteomes" id="UP001237642"/>
    </source>
</evidence>
<evidence type="ECO:0000259" key="6">
    <source>
        <dbReference type="PROSITE" id="PS50808"/>
    </source>
</evidence>
<feature type="compositionally biased region" description="Polar residues" evidence="5">
    <location>
        <begin position="45"/>
        <end position="77"/>
    </location>
</feature>
<dbReference type="GO" id="GO:1990837">
    <property type="term" value="F:sequence-specific double-stranded DNA binding"/>
    <property type="evidence" value="ECO:0007669"/>
    <property type="project" value="TreeGrafter"/>
</dbReference>
<keyword evidence="3" id="KW-0862">Zinc</keyword>
<reference evidence="7" key="1">
    <citation type="submission" date="2023-02" db="EMBL/GenBank/DDBJ databases">
        <title>Genome of toxic invasive species Heracleum sosnowskyi carries increased number of genes despite the absence of recent whole-genome duplications.</title>
        <authorList>
            <person name="Schelkunov M."/>
            <person name="Shtratnikova V."/>
            <person name="Makarenko M."/>
            <person name="Klepikova A."/>
            <person name="Omelchenko D."/>
            <person name="Novikova G."/>
            <person name="Obukhova E."/>
            <person name="Bogdanov V."/>
            <person name="Penin A."/>
            <person name="Logacheva M."/>
        </authorList>
    </citation>
    <scope>NUCLEOTIDE SEQUENCE</scope>
    <source>
        <strain evidence="7">Hsosn_3</strain>
        <tissue evidence="7">Leaf</tissue>
    </source>
</reference>
<feature type="compositionally biased region" description="Low complexity" evidence="5">
    <location>
        <begin position="35"/>
        <end position="44"/>
    </location>
</feature>
<keyword evidence="1" id="KW-0479">Metal-binding</keyword>
<dbReference type="GO" id="GO:0008270">
    <property type="term" value="F:zinc ion binding"/>
    <property type="evidence" value="ECO:0007669"/>
    <property type="project" value="UniProtKB-KW"/>
</dbReference>
<keyword evidence="2 4" id="KW-0863">Zinc-finger</keyword>
<dbReference type="GO" id="GO:0006357">
    <property type="term" value="P:regulation of transcription by RNA polymerase II"/>
    <property type="evidence" value="ECO:0007669"/>
    <property type="project" value="TreeGrafter"/>
</dbReference>
<dbReference type="SMART" id="SM00614">
    <property type="entry name" value="ZnF_BED"/>
    <property type="match status" value="1"/>
</dbReference>
<evidence type="ECO:0000313" key="7">
    <source>
        <dbReference type="EMBL" id="KAK1382436.1"/>
    </source>
</evidence>
<reference evidence="7" key="2">
    <citation type="submission" date="2023-05" db="EMBL/GenBank/DDBJ databases">
        <authorList>
            <person name="Schelkunov M.I."/>
        </authorList>
    </citation>
    <scope>NUCLEOTIDE SEQUENCE</scope>
    <source>
        <strain evidence="7">Hsosn_3</strain>
        <tissue evidence="7">Leaf</tissue>
    </source>
</reference>
<dbReference type="Proteomes" id="UP001237642">
    <property type="component" value="Unassembled WGS sequence"/>
</dbReference>
<dbReference type="InterPro" id="IPR003656">
    <property type="entry name" value="Znf_BED"/>
</dbReference>
<dbReference type="Pfam" id="PF02892">
    <property type="entry name" value="zf-BED"/>
    <property type="match status" value="1"/>
</dbReference>
<name>A0AAD8ICB7_9APIA</name>
<feature type="compositionally biased region" description="Polar residues" evidence="5">
    <location>
        <begin position="25"/>
        <end position="34"/>
    </location>
</feature>